<evidence type="ECO:0000313" key="3">
    <source>
        <dbReference type="Proteomes" id="UP000751614"/>
    </source>
</evidence>
<proteinExistence type="predicted"/>
<protein>
    <recommendedName>
        <fullName evidence="4">MFS transporter</fullName>
    </recommendedName>
</protein>
<feature type="transmembrane region" description="Helical" evidence="1">
    <location>
        <begin position="52"/>
        <end position="72"/>
    </location>
</feature>
<keyword evidence="3" id="KW-1185">Reference proteome</keyword>
<organism evidence="2 3">
    <name type="scientific">Flagellimonas algicola</name>
    <dbReference type="NCBI Taxonomy" id="2583815"/>
    <lineage>
        <taxon>Bacteria</taxon>
        <taxon>Pseudomonadati</taxon>
        <taxon>Bacteroidota</taxon>
        <taxon>Flavobacteriia</taxon>
        <taxon>Flavobacteriales</taxon>
        <taxon>Flavobacteriaceae</taxon>
        <taxon>Flagellimonas</taxon>
    </lineage>
</organism>
<comment type="caution">
    <text evidence="2">The sequence shown here is derived from an EMBL/GenBank/DDBJ whole genome shotgun (WGS) entry which is preliminary data.</text>
</comment>
<sequence>MDQSAAVLTPNSFVKTLSIIHLGLLAGPFLFGVVAYYQTENAFLDYTNTEDVFLFGVPIFAVTGIFVGNLLFKQMMTAAMKTDGLRPKLARFQTASLVKYALIEGPALIGTIAFLNTGNLTYLYISGVLILFLYLLRPTKEKIELGLDLKGDDKNQFNKLNQPIP</sequence>
<evidence type="ECO:0000313" key="2">
    <source>
        <dbReference type="EMBL" id="TMU50916.1"/>
    </source>
</evidence>
<evidence type="ECO:0000256" key="1">
    <source>
        <dbReference type="SAM" id="Phobius"/>
    </source>
</evidence>
<evidence type="ECO:0008006" key="4">
    <source>
        <dbReference type="Google" id="ProtNLM"/>
    </source>
</evidence>
<feature type="transmembrane region" description="Helical" evidence="1">
    <location>
        <begin position="12"/>
        <end position="37"/>
    </location>
</feature>
<dbReference type="RefSeq" id="WP_138838550.1">
    <property type="nucleotide sequence ID" value="NZ_VCNI01000003.1"/>
</dbReference>
<name>A0ABY2WHX1_9FLAO</name>
<keyword evidence="1" id="KW-1133">Transmembrane helix</keyword>
<accession>A0ABY2WHX1</accession>
<reference evidence="2 3" key="1">
    <citation type="submission" date="2019-05" db="EMBL/GenBank/DDBJ databases">
        <title>Flagellimonas sp. AsT0115, sp. nov., isolated from a marine red algae, Asparagopsis taxiformis.</title>
        <authorList>
            <person name="Kim J."/>
            <person name="Jeong S.E."/>
            <person name="Jeon C.O."/>
        </authorList>
    </citation>
    <scope>NUCLEOTIDE SEQUENCE [LARGE SCALE GENOMIC DNA]</scope>
    <source>
        <strain evidence="2 3">AsT0115</strain>
    </source>
</reference>
<gene>
    <name evidence="2" type="ORF">FGG15_16975</name>
</gene>
<keyword evidence="1" id="KW-0472">Membrane</keyword>
<keyword evidence="1" id="KW-0812">Transmembrane</keyword>
<feature type="transmembrane region" description="Helical" evidence="1">
    <location>
        <begin position="92"/>
        <end position="114"/>
    </location>
</feature>
<dbReference type="Proteomes" id="UP000751614">
    <property type="component" value="Unassembled WGS sequence"/>
</dbReference>
<dbReference type="EMBL" id="VCNI01000003">
    <property type="protein sequence ID" value="TMU50916.1"/>
    <property type="molecule type" value="Genomic_DNA"/>
</dbReference>
<feature type="transmembrane region" description="Helical" evidence="1">
    <location>
        <begin position="120"/>
        <end position="136"/>
    </location>
</feature>